<dbReference type="FunFam" id="2.60.40.1120:FF:000003">
    <property type="entry name" value="Outer membrane protein Omp121"/>
    <property type="match status" value="1"/>
</dbReference>
<proteinExistence type="predicted"/>
<feature type="chain" id="PRO_5001940123" description="Mucoidy inhibitor MuiA family protein" evidence="1">
    <location>
        <begin position="22"/>
        <end position="618"/>
    </location>
</feature>
<evidence type="ECO:0008006" key="6">
    <source>
        <dbReference type="Google" id="ProtNLM"/>
    </source>
</evidence>
<evidence type="ECO:0000259" key="3">
    <source>
        <dbReference type="Pfam" id="PF13600"/>
    </source>
</evidence>
<dbReference type="Pfam" id="PF13715">
    <property type="entry name" value="CarbopepD_reg_2"/>
    <property type="match status" value="1"/>
</dbReference>
<feature type="domain" description="DUF4139" evidence="2">
    <location>
        <begin position="215"/>
        <end position="611"/>
    </location>
</feature>
<dbReference type="PANTHER" id="PTHR31005">
    <property type="entry name" value="DUF4139 DOMAIN-CONTAINING PROTEIN"/>
    <property type="match status" value="1"/>
</dbReference>
<dbReference type="Gene3D" id="2.60.40.1120">
    <property type="entry name" value="Carboxypeptidase-like, regulatory domain"/>
    <property type="match status" value="1"/>
</dbReference>
<evidence type="ECO:0000313" key="5">
    <source>
        <dbReference type="Proteomes" id="UP000029736"/>
    </source>
</evidence>
<dbReference type="RefSeq" id="WP_044216024.1">
    <property type="nucleotide sequence ID" value="NZ_JBKAGJ010000005.1"/>
</dbReference>
<dbReference type="InterPro" id="IPR025554">
    <property type="entry name" value="DUF4140"/>
</dbReference>
<dbReference type="AlphaFoldDB" id="A0A098SCX8"/>
<dbReference type="InterPro" id="IPR008969">
    <property type="entry name" value="CarboxyPept-like_regulatory"/>
</dbReference>
<dbReference type="OrthoDB" id="634585at2"/>
<dbReference type="InterPro" id="IPR037291">
    <property type="entry name" value="DUF4139"/>
</dbReference>
<dbReference type="Pfam" id="PF13600">
    <property type="entry name" value="DUF4140"/>
    <property type="match status" value="1"/>
</dbReference>
<reference evidence="4 5" key="1">
    <citation type="journal article" date="2014" name="Int. J. Syst. Evol. Microbiol.">
        <title>Phaeodactylibacter xiamenensis gen. nov., sp. nov., a member of the family Saprospiraceae isolated from the marine alga Phaeodactylum tricornutum.</title>
        <authorList>
            <person name="Chen Z.Jr."/>
            <person name="Lei X."/>
            <person name="Lai Q."/>
            <person name="Li Y."/>
            <person name="Zhang B."/>
            <person name="Zhang J."/>
            <person name="Zhang H."/>
            <person name="Yang L."/>
            <person name="Zheng W."/>
            <person name="Tian Y."/>
            <person name="Yu Z."/>
            <person name="Xu H.Jr."/>
            <person name="Zheng T."/>
        </authorList>
    </citation>
    <scope>NUCLEOTIDE SEQUENCE [LARGE SCALE GENOMIC DNA]</scope>
    <source>
        <strain evidence="4 5">KD52</strain>
    </source>
</reference>
<accession>A0A098SCX8</accession>
<evidence type="ECO:0000259" key="2">
    <source>
        <dbReference type="Pfam" id="PF13598"/>
    </source>
</evidence>
<dbReference type="NCBIfam" id="TIGR02231">
    <property type="entry name" value="mucoidy inhibitor MuiA family protein"/>
    <property type="match status" value="2"/>
</dbReference>
<sequence>MKTLFLSLILLCALSNLYAQSGLTVGSKIEHVTVYRQGAQVTRTATVELPAGETQLLFKKLPFQLQEESLQLKIDQSVTVVSIAQEVNYLNEADSDSLTVVLQEQQLALRDSLQALSNRSQVYVRECDLLLTNQSLGGNDGVAVDELERAALLYRTRLMDIEGHLQRIRQQSVVYKKQMVRLGNQLLELNAKSEADPEVIVKVVVNTPKAIPAEVELQYVVPKAGWDPFYNIRVEGTEQPLTLDYKAKVYQDAGEDWLNTRLTLSTGNPTVSNVKPGLSPYYLTFNNYYAPPARQPAANRGRSQRVSGTVLDQETGEPLIGASVLVEGTTIGAVTDMEGRFELEIPAGQSALLVSYVGYANQQVVVRGSTVNVRLSSEGMMLDEVMVMGMASGVRSKKARPKPEKPAPVPIAIEQRATSTEFEIELPYTIPADHQPYDVHLATYEVPANYHYALVPKLSKEAYLIAEITDWSQYSLLNGDANLFFKGTYQGDTYLDMAAFEDTLSLSVGRDEDIIVKRERVRDQSRTSFLGSNKTVERSWKTTIRNTNSYPVSLRVEDQYPLPKDDDIKVVQLGHEGGKLDEATGTVTWSFNLPAGATAERTLKYAVRYPKKQRLLVD</sequence>
<dbReference type="PANTHER" id="PTHR31005:SF8">
    <property type="entry name" value="DUF4139 DOMAIN-CONTAINING PROTEIN"/>
    <property type="match status" value="1"/>
</dbReference>
<dbReference type="Proteomes" id="UP000029736">
    <property type="component" value="Unassembled WGS sequence"/>
</dbReference>
<gene>
    <name evidence="4" type="ORF">IX84_01765</name>
</gene>
<dbReference type="InterPro" id="IPR011935">
    <property type="entry name" value="CHP02231"/>
</dbReference>
<keyword evidence="5" id="KW-1185">Reference proteome</keyword>
<evidence type="ECO:0000313" key="4">
    <source>
        <dbReference type="EMBL" id="KGE89528.1"/>
    </source>
</evidence>
<dbReference type="SUPFAM" id="SSF49464">
    <property type="entry name" value="Carboxypeptidase regulatory domain-like"/>
    <property type="match status" value="1"/>
</dbReference>
<dbReference type="EMBL" id="JPOS01000004">
    <property type="protein sequence ID" value="KGE89528.1"/>
    <property type="molecule type" value="Genomic_DNA"/>
</dbReference>
<organism evidence="4 5">
    <name type="scientific">Phaeodactylibacter xiamenensis</name>
    <dbReference type="NCBI Taxonomy" id="1524460"/>
    <lineage>
        <taxon>Bacteria</taxon>
        <taxon>Pseudomonadati</taxon>
        <taxon>Bacteroidota</taxon>
        <taxon>Saprospiria</taxon>
        <taxon>Saprospirales</taxon>
        <taxon>Haliscomenobacteraceae</taxon>
        <taxon>Phaeodactylibacter</taxon>
    </lineage>
</organism>
<dbReference type="Pfam" id="PF13598">
    <property type="entry name" value="DUF4139"/>
    <property type="match status" value="1"/>
</dbReference>
<name>A0A098SCX8_9BACT</name>
<keyword evidence="1" id="KW-0732">Signal</keyword>
<evidence type="ECO:0000256" key="1">
    <source>
        <dbReference type="SAM" id="SignalP"/>
    </source>
</evidence>
<protein>
    <recommendedName>
        <fullName evidence="6">Mucoidy inhibitor MuiA family protein</fullName>
    </recommendedName>
</protein>
<feature type="domain" description="DUF4140" evidence="3">
    <location>
        <begin position="32"/>
        <end position="126"/>
    </location>
</feature>
<comment type="caution">
    <text evidence="4">The sequence shown here is derived from an EMBL/GenBank/DDBJ whole genome shotgun (WGS) entry which is preliminary data.</text>
</comment>
<feature type="signal peptide" evidence="1">
    <location>
        <begin position="1"/>
        <end position="21"/>
    </location>
</feature>
<dbReference type="STRING" id="1524460.IX84_01765"/>